<dbReference type="EMBL" id="NAQV01000006">
    <property type="protein sequence ID" value="RAN64418.1"/>
    <property type="molecule type" value="Genomic_DNA"/>
</dbReference>
<dbReference type="Pfam" id="PF00528">
    <property type="entry name" value="BPD_transp_1"/>
    <property type="match status" value="1"/>
</dbReference>
<feature type="transmembrane region" description="Helical" evidence="7">
    <location>
        <begin position="126"/>
        <end position="145"/>
    </location>
</feature>
<dbReference type="PANTHER" id="PTHR30151:SF20">
    <property type="entry name" value="ABC TRANSPORTER PERMEASE PROTEIN HI_0355-RELATED"/>
    <property type="match status" value="1"/>
</dbReference>
<name>A0A328KUT4_9LACT</name>
<protein>
    <submittedName>
        <fullName evidence="9">ABC transporter permease</fullName>
    </submittedName>
</protein>
<keyword evidence="3" id="KW-1003">Cell membrane</keyword>
<reference evidence="9 10" key="1">
    <citation type="submission" date="2017-03" db="EMBL/GenBank/DDBJ databases">
        <title>wgs assembly of Dolosigranulum pigrum KPL CDC strains.</title>
        <authorList>
            <person name="Brugger S.D."/>
            <person name="Pettigrew M."/>
            <person name="Kong Y."/>
            <person name="Lemon K.P."/>
        </authorList>
    </citation>
    <scope>NUCLEOTIDE SEQUENCE [LARGE SCALE GENOMIC DNA]</scope>
    <source>
        <strain evidence="9 10">KPL1931_CDC4294-98</strain>
    </source>
</reference>
<organism evidence="9 10">
    <name type="scientific">Dolosigranulum pigrum</name>
    <dbReference type="NCBI Taxonomy" id="29394"/>
    <lineage>
        <taxon>Bacteria</taxon>
        <taxon>Bacillati</taxon>
        <taxon>Bacillota</taxon>
        <taxon>Bacilli</taxon>
        <taxon>Lactobacillales</taxon>
        <taxon>Carnobacteriaceae</taxon>
        <taxon>Dolosigranulum</taxon>
    </lineage>
</organism>
<keyword evidence="2 7" id="KW-0813">Transport</keyword>
<feature type="transmembrane region" description="Helical" evidence="7">
    <location>
        <begin position="221"/>
        <end position="248"/>
    </location>
</feature>
<proteinExistence type="inferred from homology"/>
<evidence type="ECO:0000256" key="5">
    <source>
        <dbReference type="ARBA" id="ARBA00022989"/>
    </source>
</evidence>
<evidence type="ECO:0000259" key="8">
    <source>
        <dbReference type="PROSITE" id="PS50928"/>
    </source>
</evidence>
<evidence type="ECO:0000313" key="9">
    <source>
        <dbReference type="EMBL" id="RAN64418.1"/>
    </source>
</evidence>
<feature type="transmembrane region" description="Helical" evidence="7">
    <location>
        <begin position="175"/>
        <end position="201"/>
    </location>
</feature>
<comment type="similarity">
    <text evidence="7">Belongs to the binding-protein-dependent transport system permease family.</text>
</comment>
<dbReference type="GO" id="GO:0005886">
    <property type="term" value="C:plasma membrane"/>
    <property type="evidence" value="ECO:0007669"/>
    <property type="project" value="UniProtKB-SubCell"/>
</dbReference>
<dbReference type="RefSeq" id="WP_112789831.1">
    <property type="nucleotide sequence ID" value="NZ_NAQV01000006.1"/>
</dbReference>
<accession>A0A328KUT4</accession>
<dbReference type="SUPFAM" id="SSF161098">
    <property type="entry name" value="MetI-like"/>
    <property type="match status" value="1"/>
</dbReference>
<evidence type="ECO:0000256" key="2">
    <source>
        <dbReference type="ARBA" id="ARBA00022448"/>
    </source>
</evidence>
<evidence type="ECO:0000256" key="4">
    <source>
        <dbReference type="ARBA" id="ARBA00022692"/>
    </source>
</evidence>
<feature type="domain" description="ABC transmembrane type-1" evidence="8">
    <location>
        <begin position="60"/>
        <end position="240"/>
    </location>
</feature>
<comment type="caution">
    <text evidence="9">The sequence shown here is derived from an EMBL/GenBank/DDBJ whole genome shotgun (WGS) entry which is preliminary data.</text>
</comment>
<keyword evidence="4 7" id="KW-0812">Transmembrane</keyword>
<evidence type="ECO:0000256" key="7">
    <source>
        <dbReference type="RuleBase" id="RU363032"/>
    </source>
</evidence>
<dbReference type="Gene3D" id="1.10.3720.10">
    <property type="entry name" value="MetI-like"/>
    <property type="match status" value="1"/>
</dbReference>
<evidence type="ECO:0000256" key="3">
    <source>
        <dbReference type="ARBA" id="ARBA00022475"/>
    </source>
</evidence>
<dbReference type="GO" id="GO:0055085">
    <property type="term" value="P:transmembrane transport"/>
    <property type="evidence" value="ECO:0007669"/>
    <property type="project" value="InterPro"/>
</dbReference>
<dbReference type="Proteomes" id="UP000249099">
    <property type="component" value="Unassembled WGS sequence"/>
</dbReference>
<dbReference type="PROSITE" id="PS50928">
    <property type="entry name" value="ABC_TM1"/>
    <property type="match status" value="1"/>
</dbReference>
<feature type="transmembrane region" description="Helical" evidence="7">
    <location>
        <begin position="95"/>
        <end position="120"/>
    </location>
</feature>
<evidence type="ECO:0000256" key="1">
    <source>
        <dbReference type="ARBA" id="ARBA00004651"/>
    </source>
</evidence>
<keyword evidence="5 7" id="KW-1133">Transmembrane helix</keyword>
<dbReference type="AlphaFoldDB" id="A0A328KUT4"/>
<dbReference type="CDD" id="cd06261">
    <property type="entry name" value="TM_PBP2"/>
    <property type="match status" value="1"/>
</dbReference>
<dbReference type="PANTHER" id="PTHR30151">
    <property type="entry name" value="ALKANE SULFONATE ABC TRANSPORTER-RELATED, MEMBRANE SUBUNIT"/>
    <property type="match status" value="1"/>
</dbReference>
<sequence>MKKIKTAVRRYYPFGLILMALLGFFEWSVSAGITPHFIIPKPSSVVLTLIEQYELLWGHTLITLLEVAVGLGVSIGLGIPLGILLHYSSWAKRAVYPFVLVSQTIPIIALSPIFVMWFGYGLTIKVAVIFLFCFFPLVVSTYDGLKVTDPAYLSLFRNLKASKWQMFKYLQWRMALPSVLSGIKLSVIYALMGATVGEWLGGSDGLGYYIRRTASNLKADGVFAGIVILSLIGLILFGVVSGLEAVLLHYRNQERNA</sequence>
<dbReference type="InterPro" id="IPR000515">
    <property type="entry name" value="MetI-like"/>
</dbReference>
<keyword evidence="6 7" id="KW-0472">Membrane</keyword>
<dbReference type="InterPro" id="IPR035906">
    <property type="entry name" value="MetI-like_sf"/>
</dbReference>
<comment type="subcellular location">
    <subcellularLocation>
        <location evidence="1 7">Cell membrane</location>
        <topology evidence="1 7">Multi-pass membrane protein</topology>
    </subcellularLocation>
</comment>
<evidence type="ECO:0000313" key="10">
    <source>
        <dbReference type="Proteomes" id="UP000249099"/>
    </source>
</evidence>
<evidence type="ECO:0000256" key="6">
    <source>
        <dbReference type="ARBA" id="ARBA00023136"/>
    </source>
</evidence>
<gene>
    <name evidence="9" type="ORF">B8A44_02230</name>
</gene>
<feature type="transmembrane region" description="Helical" evidence="7">
    <location>
        <begin position="55"/>
        <end position="83"/>
    </location>
</feature>